<reference evidence="2" key="1">
    <citation type="journal article" date="2015" name="Nature">
        <title>Complex archaea that bridge the gap between prokaryotes and eukaryotes.</title>
        <authorList>
            <person name="Spang A."/>
            <person name="Saw J.H."/>
            <person name="Jorgensen S.L."/>
            <person name="Zaremba-Niedzwiedzka K."/>
            <person name="Martijn J."/>
            <person name="Lind A.E."/>
            <person name="van Eijk R."/>
            <person name="Schleper C."/>
            <person name="Guy L."/>
            <person name="Ettema T.J."/>
        </authorList>
    </citation>
    <scope>NUCLEOTIDE SEQUENCE</scope>
</reference>
<comment type="caution">
    <text evidence="2">The sequence shown here is derived from an EMBL/GenBank/DDBJ whole genome shotgun (WGS) entry which is preliminary data.</text>
</comment>
<sequence>PEGKRYETVEVKVRRLDEVLCKEDLAGPVLLKVDTEGYELKVLEGAVNLFPYIDLIFVEASVLKRFHDSYTFYELMSFLRTNGFDIFQVLTANKDKRGLIRFMDILFAKEAFLAEWAGGGDYYERRVHGVD</sequence>
<feature type="domain" description="Methyltransferase FkbM" evidence="1">
    <location>
        <begin position="3"/>
        <end position="85"/>
    </location>
</feature>
<accession>A0A0F8WRL0</accession>
<dbReference type="InterPro" id="IPR053188">
    <property type="entry name" value="FkbM_Methyltransferase"/>
</dbReference>
<proteinExistence type="predicted"/>
<protein>
    <recommendedName>
        <fullName evidence="1">Methyltransferase FkbM domain-containing protein</fullName>
    </recommendedName>
</protein>
<dbReference type="Gene3D" id="3.40.50.150">
    <property type="entry name" value="Vaccinia Virus protein VP39"/>
    <property type="match status" value="1"/>
</dbReference>
<evidence type="ECO:0000259" key="1">
    <source>
        <dbReference type="Pfam" id="PF05050"/>
    </source>
</evidence>
<dbReference type="SUPFAM" id="SSF53335">
    <property type="entry name" value="S-adenosyl-L-methionine-dependent methyltransferases"/>
    <property type="match status" value="1"/>
</dbReference>
<dbReference type="EMBL" id="LAZR01067756">
    <property type="protein sequence ID" value="KKK50960.1"/>
    <property type="molecule type" value="Genomic_DNA"/>
</dbReference>
<dbReference type="NCBIfam" id="TIGR01444">
    <property type="entry name" value="fkbM_fam"/>
    <property type="match status" value="1"/>
</dbReference>
<organism evidence="2">
    <name type="scientific">marine sediment metagenome</name>
    <dbReference type="NCBI Taxonomy" id="412755"/>
    <lineage>
        <taxon>unclassified sequences</taxon>
        <taxon>metagenomes</taxon>
        <taxon>ecological metagenomes</taxon>
    </lineage>
</organism>
<dbReference type="PANTHER" id="PTHR36973:SF4">
    <property type="entry name" value="NODULATION PROTEIN"/>
    <property type="match status" value="1"/>
</dbReference>
<dbReference type="PANTHER" id="PTHR36973">
    <property type="entry name" value="SLL1456 PROTEIN-RELATED"/>
    <property type="match status" value="1"/>
</dbReference>
<evidence type="ECO:0000313" key="2">
    <source>
        <dbReference type="EMBL" id="KKK50960.1"/>
    </source>
</evidence>
<dbReference type="InterPro" id="IPR006342">
    <property type="entry name" value="FkbM_mtfrase"/>
</dbReference>
<feature type="non-terminal residue" evidence="2">
    <location>
        <position position="1"/>
    </location>
</feature>
<gene>
    <name evidence="2" type="ORF">LCGC14_3119800</name>
</gene>
<name>A0A0F8WRL0_9ZZZZ</name>
<dbReference type="AlphaFoldDB" id="A0A0F8WRL0"/>
<dbReference type="InterPro" id="IPR029063">
    <property type="entry name" value="SAM-dependent_MTases_sf"/>
</dbReference>
<dbReference type="GO" id="GO:0008171">
    <property type="term" value="F:O-methyltransferase activity"/>
    <property type="evidence" value="ECO:0007669"/>
    <property type="project" value="TreeGrafter"/>
</dbReference>
<dbReference type="Pfam" id="PF05050">
    <property type="entry name" value="Methyltransf_21"/>
    <property type="match status" value="1"/>
</dbReference>